<gene>
    <name evidence="4" type="ORF">BDFB_005288</name>
</gene>
<accession>A0A482WB91</accession>
<feature type="compositionally biased region" description="Basic and acidic residues" evidence="1">
    <location>
        <begin position="98"/>
        <end position="111"/>
    </location>
</feature>
<keyword evidence="3" id="KW-0732">Signal</keyword>
<keyword evidence="2" id="KW-1133">Transmembrane helix</keyword>
<evidence type="ECO:0000313" key="4">
    <source>
        <dbReference type="EMBL" id="RZC41929.1"/>
    </source>
</evidence>
<dbReference type="EMBL" id="QDEB01012891">
    <property type="protein sequence ID" value="RZC41929.1"/>
    <property type="molecule type" value="Genomic_DNA"/>
</dbReference>
<sequence>MKILRRWLAAVAVTATPAVTKKVAGRPITATITPAMGTKVIRATSHLITTIRVATANMVKNIRLGTTAKKVAIIKVTMKKVAIIANITPPAKATKVGNLERRKDTKRDRRPPGIITNLTKMTTTKNTNSTMTTTRVGITPNTVTSMDIMEANLDTTRREVATRADTMTIITERKDIPTKDTMKMITKDSKGTEDTKAIIPIILIMERREDIPEARNTVSVVVENTKDFSALRRHFPKTTSTPRGFDSLFTPIHHDSSIPISSTYCCWSAARCFIQVSFMLITLLPVLICVTKKK</sequence>
<keyword evidence="2" id="KW-0812">Transmembrane</keyword>
<feature type="region of interest" description="Disordered" evidence="1">
    <location>
        <begin position="95"/>
        <end position="114"/>
    </location>
</feature>
<evidence type="ECO:0000313" key="5">
    <source>
        <dbReference type="Proteomes" id="UP000292052"/>
    </source>
</evidence>
<feature type="chain" id="PRO_5019796611" evidence="3">
    <location>
        <begin position="26"/>
        <end position="294"/>
    </location>
</feature>
<evidence type="ECO:0000256" key="1">
    <source>
        <dbReference type="SAM" id="MobiDB-lite"/>
    </source>
</evidence>
<keyword evidence="2" id="KW-0472">Membrane</keyword>
<feature type="transmembrane region" description="Helical" evidence="2">
    <location>
        <begin position="273"/>
        <end position="291"/>
    </location>
</feature>
<reference evidence="4 5" key="1">
    <citation type="submission" date="2017-03" db="EMBL/GenBank/DDBJ databases">
        <title>Genome of the blue death feigning beetle - Asbolus verrucosus.</title>
        <authorList>
            <person name="Rider S.D."/>
        </authorList>
    </citation>
    <scope>NUCLEOTIDE SEQUENCE [LARGE SCALE GENOMIC DNA]</scope>
    <source>
        <strain evidence="4">Butters</strain>
        <tissue evidence="4">Head and leg muscle</tissue>
    </source>
</reference>
<name>A0A482WB91_ASBVE</name>
<proteinExistence type="predicted"/>
<protein>
    <submittedName>
        <fullName evidence="4">Uncharacterized protein</fullName>
    </submittedName>
</protein>
<dbReference type="AlphaFoldDB" id="A0A482WB91"/>
<dbReference type="Proteomes" id="UP000292052">
    <property type="component" value="Unassembled WGS sequence"/>
</dbReference>
<keyword evidence="5" id="KW-1185">Reference proteome</keyword>
<evidence type="ECO:0000256" key="3">
    <source>
        <dbReference type="SAM" id="SignalP"/>
    </source>
</evidence>
<organism evidence="4 5">
    <name type="scientific">Asbolus verrucosus</name>
    <name type="common">Desert ironclad beetle</name>
    <dbReference type="NCBI Taxonomy" id="1661398"/>
    <lineage>
        <taxon>Eukaryota</taxon>
        <taxon>Metazoa</taxon>
        <taxon>Ecdysozoa</taxon>
        <taxon>Arthropoda</taxon>
        <taxon>Hexapoda</taxon>
        <taxon>Insecta</taxon>
        <taxon>Pterygota</taxon>
        <taxon>Neoptera</taxon>
        <taxon>Endopterygota</taxon>
        <taxon>Coleoptera</taxon>
        <taxon>Polyphaga</taxon>
        <taxon>Cucujiformia</taxon>
        <taxon>Tenebrionidae</taxon>
        <taxon>Pimeliinae</taxon>
        <taxon>Asbolus</taxon>
    </lineage>
</organism>
<comment type="caution">
    <text evidence="4">The sequence shown here is derived from an EMBL/GenBank/DDBJ whole genome shotgun (WGS) entry which is preliminary data.</text>
</comment>
<dbReference type="STRING" id="1661398.A0A482WB91"/>
<feature type="signal peptide" evidence="3">
    <location>
        <begin position="1"/>
        <end position="25"/>
    </location>
</feature>
<evidence type="ECO:0000256" key="2">
    <source>
        <dbReference type="SAM" id="Phobius"/>
    </source>
</evidence>